<gene>
    <name evidence="2" type="ORF">KIL84_000447</name>
</gene>
<name>A0A9D4B3J7_9SAUR</name>
<evidence type="ECO:0000313" key="2">
    <source>
        <dbReference type="EMBL" id="KAH1179116.1"/>
    </source>
</evidence>
<protein>
    <submittedName>
        <fullName evidence="2">Uncharacterized protein</fullName>
    </submittedName>
</protein>
<comment type="caution">
    <text evidence="2">The sequence shown here is derived from an EMBL/GenBank/DDBJ whole genome shotgun (WGS) entry which is preliminary data.</text>
</comment>
<sequence>MFYVNRKVSAGTVCATQSLGPTLTFPTNMACQEFRIVDEFVSEFLNAAPGTDPIGLQIRFPGQYHQLAVAVQFDFTGATVLTLCVSHALCVKEESNRIYGRITALFVGSPPRSSSMGQCTTDHGVAVSSRSGCP</sequence>
<evidence type="ECO:0000313" key="3">
    <source>
        <dbReference type="Proteomes" id="UP000827986"/>
    </source>
</evidence>
<evidence type="ECO:0000256" key="1">
    <source>
        <dbReference type="SAM" id="MobiDB-lite"/>
    </source>
</evidence>
<feature type="region of interest" description="Disordered" evidence="1">
    <location>
        <begin position="111"/>
        <end position="134"/>
    </location>
</feature>
<reference evidence="2" key="1">
    <citation type="submission" date="2021-09" db="EMBL/GenBank/DDBJ databases">
        <title>The genome of Mauremys mutica provides insights into the evolution of semi-aquatic lifestyle.</title>
        <authorList>
            <person name="Gong S."/>
            <person name="Gao Y."/>
        </authorList>
    </citation>
    <scope>NUCLEOTIDE SEQUENCE</scope>
    <source>
        <strain evidence="2">MM-2020</strain>
        <tissue evidence="2">Muscle</tissue>
    </source>
</reference>
<dbReference type="Proteomes" id="UP000827986">
    <property type="component" value="Unassembled WGS sequence"/>
</dbReference>
<dbReference type="EMBL" id="JAHDVG010000473">
    <property type="protein sequence ID" value="KAH1179116.1"/>
    <property type="molecule type" value="Genomic_DNA"/>
</dbReference>
<keyword evidence="3" id="KW-1185">Reference proteome</keyword>
<proteinExistence type="predicted"/>
<dbReference type="AlphaFoldDB" id="A0A9D4B3J7"/>
<feature type="compositionally biased region" description="Polar residues" evidence="1">
    <location>
        <begin position="111"/>
        <end position="121"/>
    </location>
</feature>
<accession>A0A9D4B3J7</accession>
<organism evidence="2 3">
    <name type="scientific">Mauremys mutica</name>
    <name type="common">yellowpond turtle</name>
    <dbReference type="NCBI Taxonomy" id="74926"/>
    <lineage>
        <taxon>Eukaryota</taxon>
        <taxon>Metazoa</taxon>
        <taxon>Chordata</taxon>
        <taxon>Craniata</taxon>
        <taxon>Vertebrata</taxon>
        <taxon>Euteleostomi</taxon>
        <taxon>Archelosauria</taxon>
        <taxon>Testudinata</taxon>
        <taxon>Testudines</taxon>
        <taxon>Cryptodira</taxon>
        <taxon>Durocryptodira</taxon>
        <taxon>Testudinoidea</taxon>
        <taxon>Geoemydidae</taxon>
        <taxon>Geoemydinae</taxon>
        <taxon>Mauremys</taxon>
    </lineage>
</organism>